<protein>
    <recommendedName>
        <fullName evidence="1">Alpha-L-glutamate ligase-related protein ATP-grasp domain-containing protein</fullName>
    </recommendedName>
</protein>
<proteinExistence type="predicted"/>
<dbReference type="Proteomes" id="UP000342300">
    <property type="component" value="Unassembled WGS sequence"/>
</dbReference>
<sequence length="383" mass="42422">MILLDTFKQAASLSSRSLLSLLVEAARLRISRTKLGVSEYIDFQLYMNDLSWEEKASFGGHRTQAAIEDILVDDYSRFLSLDKITMYALMSGLKLPVPKIKATYRSMRPSSIPQLQTPEDVAEFFAHSGTIPLYIKKSFGSYGRGNMLVTGFDGHNVALGNGGKDSLGDLCSTLDGDLNLGWIFQEPLAPHPEIIALTNSNKISGLRIHTFLSKNEVKVTKAIFKINAGLRDSDNFEHGASGNMLAAVDIKTGKVIRAISGVGLRQTEIPKHPSTQAAIVGFMIPHWSEAVDLVTEAQKGFPGFICPGWDIALCPDGPKILEVNAFGDIDLSQHAYRTSFVDENFLSLLRQRGLDQLIYSAPRNHVRSPKNNRLGIRKHHWLW</sequence>
<evidence type="ECO:0000259" key="1">
    <source>
        <dbReference type="Pfam" id="PF14397"/>
    </source>
</evidence>
<evidence type="ECO:0000313" key="2">
    <source>
        <dbReference type="EMBL" id="MQM32835.1"/>
    </source>
</evidence>
<comment type="caution">
    <text evidence="2">The sequence shown here is derived from an EMBL/GenBank/DDBJ whole genome shotgun (WGS) entry which is preliminary data.</text>
</comment>
<dbReference type="Pfam" id="PF14397">
    <property type="entry name" value="ATPgrasp_ST"/>
    <property type="match status" value="1"/>
</dbReference>
<dbReference type="AlphaFoldDB" id="A0A6A7RZB3"/>
<accession>A0A6A7RZB3</accession>
<organism evidence="2 3">
    <name type="scientific">Candidatus Accumulibacter phosphatis</name>
    <dbReference type="NCBI Taxonomy" id="327160"/>
    <lineage>
        <taxon>Bacteria</taxon>
        <taxon>Pseudomonadati</taxon>
        <taxon>Pseudomonadota</taxon>
        <taxon>Betaproteobacteria</taxon>
        <taxon>Candidatus Accumulibacter</taxon>
    </lineage>
</organism>
<reference evidence="2 3" key="1">
    <citation type="submission" date="2017-09" db="EMBL/GenBank/DDBJ databases">
        <title>Metagenomic Analysis Reveals Denitrifying Candidatus Accumulibacter and Flanking Population as a Source of N2O.</title>
        <authorList>
            <person name="Gao H."/>
            <person name="Mao Y."/>
            <person name="Zhao X."/>
            <person name="Liu W.-T."/>
            <person name="Zhang T."/>
            <person name="Wells G."/>
        </authorList>
    </citation>
    <scope>NUCLEOTIDE SEQUENCE [LARGE SCALE GENOMIC DNA]</scope>
    <source>
        <strain evidence="2">CANDO_2_IC</strain>
    </source>
</reference>
<evidence type="ECO:0000313" key="3">
    <source>
        <dbReference type="Proteomes" id="UP000342300"/>
    </source>
</evidence>
<dbReference type="SUPFAM" id="SSF56059">
    <property type="entry name" value="Glutathione synthetase ATP-binding domain-like"/>
    <property type="match status" value="1"/>
</dbReference>
<feature type="domain" description="Alpha-L-glutamate ligase-related protein ATP-grasp" evidence="1">
    <location>
        <begin position="82"/>
        <end position="341"/>
    </location>
</feature>
<name>A0A6A7RZB3_9PROT</name>
<dbReference type="EMBL" id="PDHS01000648">
    <property type="protein sequence ID" value="MQM32835.1"/>
    <property type="molecule type" value="Genomic_DNA"/>
</dbReference>
<gene>
    <name evidence="2" type="ORF">CRU78_21035</name>
</gene>
<dbReference type="InterPro" id="IPR039523">
    <property type="entry name" value="RimK-rel_E_lig_ATP-grasp"/>
</dbReference>